<proteinExistence type="inferred from homology"/>
<comment type="caution">
    <text evidence="14">Lacks conserved residue(s) required for the propagation of feature annotation.</text>
</comment>
<evidence type="ECO:0000256" key="6">
    <source>
        <dbReference type="ARBA" id="ARBA00022679"/>
    </source>
</evidence>
<evidence type="ECO:0000313" key="16">
    <source>
        <dbReference type="EMBL" id="MBB4018577.1"/>
    </source>
</evidence>
<dbReference type="EMBL" id="JACIEN010000004">
    <property type="protein sequence ID" value="MBB4018577.1"/>
    <property type="molecule type" value="Genomic_DNA"/>
</dbReference>
<evidence type="ECO:0000256" key="13">
    <source>
        <dbReference type="ARBA" id="ARBA00049370"/>
    </source>
</evidence>
<keyword evidence="11" id="KW-0511">Multifunctional enzyme</keyword>
<dbReference type="PRINTS" id="PR00315">
    <property type="entry name" value="ELONGATNFCT"/>
</dbReference>
<dbReference type="InterPro" id="IPR044138">
    <property type="entry name" value="CysN_II"/>
</dbReference>
<evidence type="ECO:0000256" key="11">
    <source>
        <dbReference type="ARBA" id="ARBA00023268"/>
    </source>
</evidence>
<keyword evidence="9 14" id="KW-0067">ATP-binding</keyword>
<evidence type="ECO:0000256" key="7">
    <source>
        <dbReference type="ARBA" id="ARBA00022695"/>
    </source>
</evidence>
<dbReference type="PROSITE" id="PS00301">
    <property type="entry name" value="G_TR_1"/>
    <property type="match status" value="1"/>
</dbReference>
<evidence type="ECO:0000256" key="5">
    <source>
        <dbReference type="ARBA" id="ARBA00011760"/>
    </source>
</evidence>
<dbReference type="CDD" id="cd02027">
    <property type="entry name" value="APSK"/>
    <property type="match status" value="1"/>
</dbReference>
<keyword evidence="10" id="KW-0342">GTP-binding</keyword>
<dbReference type="Gene3D" id="3.40.50.300">
    <property type="entry name" value="P-loop containing nucleotide triphosphate hydrolases"/>
    <property type="match status" value="2"/>
</dbReference>
<evidence type="ECO:0000313" key="17">
    <source>
        <dbReference type="Proteomes" id="UP000577362"/>
    </source>
</evidence>
<name>A0A840C8B4_9HYPH</name>
<gene>
    <name evidence="14" type="primary">cysC</name>
    <name evidence="16" type="ORF">GGR16_003624</name>
</gene>
<dbReference type="SUPFAM" id="SSF52540">
    <property type="entry name" value="P-loop containing nucleoside triphosphate hydrolases"/>
    <property type="match status" value="2"/>
</dbReference>
<feature type="domain" description="Tr-type G" evidence="15">
    <location>
        <begin position="17"/>
        <end position="226"/>
    </location>
</feature>
<comment type="function">
    <text evidence="14">Catalyzes the synthesis of activated sulfate.</text>
</comment>
<dbReference type="CDD" id="cd04166">
    <property type="entry name" value="CysN_ATPS"/>
    <property type="match status" value="1"/>
</dbReference>
<evidence type="ECO:0000256" key="9">
    <source>
        <dbReference type="ARBA" id="ARBA00022840"/>
    </source>
</evidence>
<dbReference type="GO" id="GO:0003924">
    <property type="term" value="F:GTPase activity"/>
    <property type="evidence" value="ECO:0007669"/>
    <property type="project" value="InterPro"/>
</dbReference>
<dbReference type="InterPro" id="IPR002891">
    <property type="entry name" value="APS"/>
</dbReference>
<dbReference type="GO" id="GO:0000103">
    <property type="term" value="P:sulfate assimilation"/>
    <property type="evidence" value="ECO:0007669"/>
    <property type="project" value="UniProtKB-UniRule"/>
</dbReference>
<dbReference type="SUPFAM" id="SSF50465">
    <property type="entry name" value="EF-Tu/eEF-1alpha/eIF2-gamma C-terminal domain"/>
    <property type="match status" value="1"/>
</dbReference>
<keyword evidence="8 14" id="KW-0547">Nucleotide-binding</keyword>
<evidence type="ECO:0000256" key="12">
    <source>
        <dbReference type="ARBA" id="ARBA00024872"/>
    </source>
</evidence>
<dbReference type="InterPro" id="IPR011779">
    <property type="entry name" value="SO4_adenylTrfase_lsu"/>
</dbReference>
<comment type="subunit">
    <text evidence="5">Sulfate-activating enzymes, NodP and NodQ, may be physically associated.</text>
</comment>
<comment type="pathway">
    <text evidence="14">Sulfur metabolism; hydrogen sulfide biosynthesis; sulfite from sulfate: step 2/3.</text>
</comment>
<evidence type="ECO:0000256" key="1">
    <source>
        <dbReference type="ARBA" id="ARBA00001823"/>
    </source>
</evidence>
<keyword evidence="14" id="KW-0597">Phosphoprotein</keyword>
<dbReference type="RefSeq" id="WP_019400453.1">
    <property type="nucleotide sequence ID" value="NZ_JACIEN010000004.1"/>
</dbReference>
<evidence type="ECO:0000256" key="14">
    <source>
        <dbReference type="HAMAP-Rule" id="MF_00065"/>
    </source>
</evidence>
<dbReference type="InterPro" id="IPR009001">
    <property type="entry name" value="Transl_elong_EF1A/Init_IF2_C"/>
</dbReference>
<dbReference type="Gene3D" id="2.40.30.10">
    <property type="entry name" value="Translation factors"/>
    <property type="match status" value="2"/>
</dbReference>
<dbReference type="GO" id="GO:0004020">
    <property type="term" value="F:adenylylsulfate kinase activity"/>
    <property type="evidence" value="ECO:0007669"/>
    <property type="project" value="UniProtKB-UniRule"/>
</dbReference>
<comment type="function">
    <text evidence="12">Proposed to provide activated sulfate for transfer to Nod factor. ATP sulfurylase may be the GTPase, regulating ATP sulfurylase activity.</text>
</comment>
<dbReference type="InterPro" id="IPR050100">
    <property type="entry name" value="TRAFAC_GTPase_members"/>
</dbReference>
<keyword evidence="17" id="KW-1185">Reference proteome</keyword>
<comment type="similarity">
    <text evidence="14">Belongs to the APS kinase family.</text>
</comment>
<dbReference type="GO" id="GO:0005525">
    <property type="term" value="F:GTP binding"/>
    <property type="evidence" value="ECO:0007669"/>
    <property type="project" value="UniProtKB-KW"/>
</dbReference>
<dbReference type="Pfam" id="PF00009">
    <property type="entry name" value="GTP_EFTU"/>
    <property type="match status" value="1"/>
</dbReference>
<dbReference type="GO" id="GO:0004781">
    <property type="term" value="F:sulfate adenylyltransferase (ATP) activity"/>
    <property type="evidence" value="ECO:0007669"/>
    <property type="project" value="UniProtKB-EC"/>
</dbReference>
<dbReference type="AlphaFoldDB" id="A0A840C8B4"/>
<dbReference type="PANTHER" id="PTHR23115">
    <property type="entry name" value="TRANSLATION FACTOR"/>
    <property type="match status" value="1"/>
</dbReference>
<keyword evidence="6 14" id="KW-0808">Transferase</keyword>
<dbReference type="InterPro" id="IPR000795">
    <property type="entry name" value="T_Tr_GTP-bd_dom"/>
</dbReference>
<dbReference type="InterPro" id="IPR031157">
    <property type="entry name" value="G_TR_CS"/>
</dbReference>
<evidence type="ECO:0000256" key="3">
    <source>
        <dbReference type="ARBA" id="ARBA00005438"/>
    </source>
</evidence>
<dbReference type="InterPro" id="IPR041757">
    <property type="entry name" value="CysN_GTP-bd"/>
</dbReference>
<dbReference type="InterPro" id="IPR059117">
    <property type="entry name" value="APS_kinase_dom"/>
</dbReference>
<dbReference type="Pfam" id="PF22594">
    <property type="entry name" value="GTP-eEF1A_C"/>
    <property type="match status" value="1"/>
</dbReference>
<organism evidence="16 17">
    <name type="scientific">Chelatococcus caeni</name>
    <dbReference type="NCBI Taxonomy" id="1348468"/>
    <lineage>
        <taxon>Bacteria</taxon>
        <taxon>Pseudomonadati</taxon>
        <taxon>Pseudomonadota</taxon>
        <taxon>Alphaproteobacteria</taxon>
        <taxon>Hyphomicrobiales</taxon>
        <taxon>Chelatococcaceae</taxon>
        <taxon>Chelatococcus</taxon>
    </lineage>
</organism>
<dbReference type="InterPro" id="IPR054696">
    <property type="entry name" value="GTP-eEF1A_C"/>
</dbReference>
<comment type="similarity">
    <text evidence="4">In the N-terminal section; belongs to the TRAFAC class translation factor GTPase superfamily. Classic translation factor GTPase family. CysN/NodQ subfamily.</text>
</comment>
<dbReference type="PROSITE" id="PS51722">
    <property type="entry name" value="G_TR_2"/>
    <property type="match status" value="1"/>
</dbReference>
<dbReference type="GO" id="GO:0070814">
    <property type="term" value="P:hydrogen sulfide biosynthetic process"/>
    <property type="evidence" value="ECO:0007669"/>
    <property type="project" value="UniProtKB-UniRule"/>
</dbReference>
<dbReference type="Proteomes" id="UP000577362">
    <property type="component" value="Unassembled WGS sequence"/>
</dbReference>
<evidence type="ECO:0000256" key="8">
    <source>
        <dbReference type="ARBA" id="ARBA00022741"/>
    </source>
</evidence>
<dbReference type="UniPathway" id="UPA00140">
    <property type="reaction ID" value="UER00205"/>
</dbReference>
<dbReference type="HAMAP" id="MF_00065">
    <property type="entry name" value="Adenylyl_sulf_kinase"/>
    <property type="match status" value="1"/>
</dbReference>
<dbReference type="CDD" id="cd04095">
    <property type="entry name" value="CysN_NoDQ_III"/>
    <property type="match status" value="1"/>
</dbReference>
<dbReference type="InterPro" id="IPR044139">
    <property type="entry name" value="CysN_NoDQ_III"/>
</dbReference>
<evidence type="ECO:0000256" key="2">
    <source>
        <dbReference type="ARBA" id="ARBA00002357"/>
    </source>
</evidence>
<comment type="catalytic activity">
    <reaction evidence="13">
        <text>sulfate + ATP + H(+) = adenosine 5'-phosphosulfate + diphosphate</text>
        <dbReference type="Rhea" id="RHEA:18133"/>
        <dbReference type="ChEBI" id="CHEBI:15378"/>
        <dbReference type="ChEBI" id="CHEBI:16189"/>
        <dbReference type="ChEBI" id="CHEBI:30616"/>
        <dbReference type="ChEBI" id="CHEBI:33019"/>
        <dbReference type="ChEBI" id="CHEBI:58243"/>
        <dbReference type="EC" id="2.7.7.4"/>
    </reaction>
</comment>
<keyword evidence="14" id="KW-0418">Kinase</keyword>
<accession>A0A840C8B4</accession>
<dbReference type="NCBIfam" id="NF003013">
    <property type="entry name" value="PRK03846.1"/>
    <property type="match status" value="1"/>
</dbReference>
<dbReference type="EC" id="2.7.1.25" evidence="14"/>
<keyword evidence="7 16" id="KW-0548">Nucleotidyltransferase</keyword>
<dbReference type="NCBIfam" id="TIGR02034">
    <property type="entry name" value="CysN"/>
    <property type="match status" value="1"/>
</dbReference>
<feature type="binding site" evidence="14">
    <location>
        <begin position="455"/>
        <end position="462"/>
    </location>
    <ligand>
        <name>ATP</name>
        <dbReference type="ChEBI" id="CHEBI:30616"/>
    </ligand>
</feature>
<sequence length="623" mass="66307">MRIIDPSATSAAPIEEPGLLRVLACGAVDDGKSTLLGRLMADAGLVPEDQMAAVACASGEDGFDYALLLDGLAAEREQGITIDVAYRYFATARRSFIVVDAPGHEQFTRNMATGASVCDVAVLLVDARKGLLPQTRRHAAIASLMGIRDVILAVNKMDLVSHEESVFGAIVAAFRTHADSLGLDVRPVPVSAALGENIVHPAAAMPWHAGPPLLGLLETLTLAPPRIGSLRFPVQRVSRPDADFRGYQGTVAGGRVRRDDPVVALPGGQPSRVTQIVTFDGEVEEAGPGEAVTLVLDREIEAGRGTVFASPDNAPACVDHVVARLVWLSETPLATGRELLMRHGTDLVPCRITALRNRLDIVRMAEDPATTLGANDIGTVTIETARPVVVERYGDNRALGSFLLIDRLTNQTLAAGMVVEAVNAAANLYWQRFDTDTADRPTAGRQTPAILWLTGPSGAGKSTVANALERQLTAAGCHAYVLDGDNVRHGLNRDLGFSPPERAENVRRLAEVAHILADAGLIAIVAAIAPYAQDRANARAIAKDVPFYEIFVDTPLDVCASRDPKGLYRRARQGLVSDFTGVGAPYERPQAPDLRLDGTAETPQQEAGRIVDLLTARGHVPAT</sequence>
<dbReference type="GO" id="GO:0005524">
    <property type="term" value="F:ATP binding"/>
    <property type="evidence" value="ECO:0007669"/>
    <property type="project" value="UniProtKB-UniRule"/>
</dbReference>
<dbReference type="InterPro" id="IPR009000">
    <property type="entry name" value="Transl_B-barrel_sf"/>
</dbReference>
<dbReference type="NCBIfam" id="NF004035">
    <property type="entry name" value="PRK05506.1"/>
    <property type="match status" value="1"/>
</dbReference>
<comment type="similarity">
    <text evidence="3">In the C-terminal section; belongs to the APS kinase family.</text>
</comment>
<reference evidence="16 17" key="1">
    <citation type="submission" date="2020-08" db="EMBL/GenBank/DDBJ databases">
        <title>Genomic Encyclopedia of Type Strains, Phase IV (KMG-IV): sequencing the most valuable type-strain genomes for metagenomic binning, comparative biology and taxonomic classification.</title>
        <authorList>
            <person name="Goeker M."/>
        </authorList>
    </citation>
    <scope>NUCLEOTIDE SEQUENCE [LARGE SCALE GENOMIC DNA]</scope>
    <source>
        <strain evidence="16 17">DSM 103737</strain>
    </source>
</reference>
<evidence type="ECO:0000256" key="4">
    <source>
        <dbReference type="ARBA" id="ARBA00007237"/>
    </source>
</evidence>
<dbReference type="Pfam" id="PF01583">
    <property type="entry name" value="APS_kinase"/>
    <property type="match status" value="1"/>
</dbReference>
<evidence type="ECO:0000256" key="10">
    <source>
        <dbReference type="ARBA" id="ARBA00023134"/>
    </source>
</evidence>
<protein>
    <recommendedName>
        <fullName evidence="14">Adenylyl-sulfate kinase</fullName>
        <ecNumber evidence="14">2.7.1.25</ecNumber>
    </recommendedName>
    <alternativeName>
        <fullName evidence="14">APS kinase</fullName>
    </alternativeName>
    <alternativeName>
        <fullName evidence="14">ATP adenosine-5'-phosphosulfate 3'-phosphotransferase</fullName>
    </alternativeName>
    <alternativeName>
        <fullName evidence="14">Adenosine-5'-phosphosulfate kinase</fullName>
    </alternativeName>
</protein>
<comment type="catalytic activity">
    <reaction evidence="1 14">
        <text>adenosine 5'-phosphosulfate + ATP = 3'-phosphoadenylyl sulfate + ADP + H(+)</text>
        <dbReference type="Rhea" id="RHEA:24152"/>
        <dbReference type="ChEBI" id="CHEBI:15378"/>
        <dbReference type="ChEBI" id="CHEBI:30616"/>
        <dbReference type="ChEBI" id="CHEBI:58243"/>
        <dbReference type="ChEBI" id="CHEBI:58339"/>
        <dbReference type="ChEBI" id="CHEBI:456216"/>
        <dbReference type="EC" id="2.7.1.25"/>
    </reaction>
</comment>
<dbReference type="SUPFAM" id="SSF50447">
    <property type="entry name" value="Translation proteins"/>
    <property type="match status" value="1"/>
</dbReference>
<comment type="function">
    <text evidence="2">APS kinase catalyzes the synthesis of activated sulfate.</text>
</comment>
<evidence type="ECO:0000259" key="15">
    <source>
        <dbReference type="PROSITE" id="PS51722"/>
    </source>
</evidence>
<dbReference type="NCBIfam" id="TIGR00455">
    <property type="entry name" value="apsK"/>
    <property type="match status" value="1"/>
</dbReference>
<comment type="caution">
    <text evidence="16">The sequence shown here is derived from an EMBL/GenBank/DDBJ whole genome shotgun (WGS) entry which is preliminary data.</text>
</comment>
<dbReference type="CDD" id="cd03695">
    <property type="entry name" value="CysN_NodQ_II"/>
    <property type="match status" value="1"/>
</dbReference>
<dbReference type="InterPro" id="IPR027417">
    <property type="entry name" value="P-loop_NTPase"/>
</dbReference>